<protein>
    <submittedName>
        <fullName evidence="1">Gamma-glutamyl-gamma-aminobutyrate hydrolase family protein</fullName>
    </submittedName>
</protein>
<dbReference type="Gene3D" id="3.40.50.880">
    <property type="match status" value="1"/>
</dbReference>
<dbReference type="PROSITE" id="PS51273">
    <property type="entry name" value="GATASE_TYPE_1"/>
    <property type="match status" value="1"/>
</dbReference>
<dbReference type="GO" id="GO:0016787">
    <property type="term" value="F:hydrolase activity"/>
    <property type="evidence" value="ECO:0007669"/>
    <property type="project" value="UniProtKB-KW"/>
</dbReference>
<dbReference type="RefSeq" id="WP_387217662.1">
    <property type="nucleotide sequence ID" value="NZ_JBIAZM010000001.1"/>
</dbReference>
<gene>
    <name evidence="1" type="ORF">ACFY3B_03305</name>
</gene>
<evidence type="ECO:0000313" key="2">
    <source>
        <dbReference type="Proteomes" id="UP001602287"/>
    </source>
</evidence>
<comment type="caution">
    <text evidence="1">The sequence shown here is derived from an EMBL/GenBank/DDBJ whole genome shotgun (WGS) entry which is preliminary data.</text>
</comment>
<reference evidence="1 2" key="1">
    <citation type="submission" date="2024-10" db="EMBL/GenBank/DDBJ databases">
        <title>The Natural Products Discovery Center: Release of the First 8490 Sequenced Strains for Exploring Actinobacteria Biosynthetic Diversity.</title>
        <authorList>
            <person name="Kalkreuter E."/>
            <person name="Kautsar S.A."/>
            <person name="Yang D."/>
            <person name="Bader C.D."/>
            <person name="Teijaro C.N."/>
            <person name="Fluegel L."/>
            <person name="Davis C.M."/>
            <person name="Simpson J.R."/>
            <person name="Lauterbach L."/>
            <person name="Steele A.D."/>
            <person name="Gui C."/>
            <person name="Meng S."/>
            <person name="Li G."/>
            <person name="Viehrig K."/>
            <person name="Ye F."/>
            <person name="Su P."/>
            <person name="Kiefer A.F."/>
            <person name="Nichols A."/>
            <person name="Cepeda A.J."/>
            <person name="Yan W."/>
            <person name="Fan B."/>
            <person name="Jiang Y."/>
            <person name="Adhikari A."/>
            <person name="Zheng C.-J."/>
            <person name="Schuster L."/>
            <person name="Cowan T.M."/>
            <person name="Smanski M.J."/>
            <person name="Chevrette M.G."/>
            <person name="De Carvalho L.P.S."/>
            <person name="Shen B."/>
        </authorList>
    </citation>
    <scope>NUCLEOTIDE SEQUENCE [LARGE SCALE GENOMIC DNA]</scope>
    <source>
        <strain evidence="1 2">NPDC000140</strain>
    </source>
</reference>
<dbReference type="Pfam" id="PF07722">
    <property type="entry name" value="Peptidase_C26"/>
    <property type="match status" value="1"/>
</dbReference>
<dbReference type="InterPro" id="IPR011697">
    <property type="entry name" value="Peptidase_C26"/>
</dbReference>
<dbReference type="InterPro" id="IPR029062">
    <property type="entry name" value="Class_I_gatase-like"/>
</dbReference>
<sequence>MTCVAVTQRVVVDPAHGVRSDALDQRWWPFLRSCGLTGLPVPNDVDSAVRLVRVASVDGLLLTGGNDLAELGGEAPDRDRTESALLDVAHESGLPVVGVCRGMQMLLRRFGASLHRVTGHVTERQPVWIEGGSRVVNSYHNWGATEIRSPLRAWATGPGGVIKAIRHETEPVLGLMWHPERLPIELAGEDRRVLRAHFGAEP</sequence>
<keyword evidence="1" id="KW-0378">Hydrolase</keyword>
<name>A0ABW6VLW1_9ACTN</name>
<organism evidence="1 2">
    <name type="scientific">Micromonospora parva</name>
    <dbReference type="NCBI Taxonomy" id="1464048"/>
    <lineage>
        <taxon>Bacteria</taxon>
        <taxon>Bacillati</taxon>
        <taxon>Actinomycetota</taxon>
        <taxon>Actinomycetes</taxon>
        <taxon>Micromonosporales</taxon>
        <taxon>Micromonosporaceae</taxon>
        <taxon>Micromonospora</taxon>
    </lineage>
</organism>
<proteinExistence type="predicted"/>
<keyword evidence="2" id="KW-1185">Reference proteome</keyword>
<accession>A0ABW6VLW1</accession>
<dbReference type="SUPFAM" id="SSF52317">
    <property type="entry name" value="Class I glutamine amidotransferase-like"/>
    <property type="match status" value="1"/>
</dbReference>
<evidence type="ECO:0000313" key="1">
    <source>
        <dbReference type="EMBL" id="MFF5198616.1"/>
    </source>
</evidence>
<dbReference type="Proteomes" id="UP001602287">
    <property type="component" value="Unassembled WGS sequence"/>
</dbReference>
<dbReference type="EMBL" id="JBIAZM010000001">
    <property type="protein sequence ID" value="MFF5198616.1"/>
    <property type="molecule type" value="Genomic_DNA"/>
</dbReference>